<dbReference type="EMBL" id="SRLB01000001">
    <property type="protein sequence ID" value="TGE02534.1"/>
    <property type="molecule type" value="Genomic_DNA"/>
</dbReference>
<dbReference type="AlphaFoldDB" id="A0A4Z0NYH4"/>
<dbReference type="PANTHER" id="PTHR44757">
    <property type="entry name" value="DIGUANYLATE CYCLASE DGCP"/>
    <property type="match status" value="1"/>
</dbReference>
<evidence type="ECO:0000313" key="3">
    <source>
        <dbReference type="EMBL" id="TGE02534.1"/>
    </source>
</evidence>
<feature type="domain" description="EAL" evidence="1">
    <location>
        <begin position="502"/>
        <end position="752"/>
    </location>
</feature>
<dbReference type="CDD" id="cd01948">
    <property type="entry name" value="EAL"/>
    <property type="match status" value="1"/>
</dbReference>
<dbReference type="NCBIfam" id="TIGR00254">
    <property type="entry name" value="GGDEF"/>
    <property type="match status" value="1"/>
</dbReference>
<dbReference type="SUPFAM" id="SSF55073">
    <property type="entry name" value="Nucleotide cyclase"/>
    <property type="match status" value="1"/>
</dbReference>
<accession>A0A4Z0NYH4</accession>
<evidence type="ECO:0000259" key="2">
    <source>
        <dbReference type="PROSITE" id="PS50887"/>
    </source>
</evidence>
<proteinExistence type="predicted"/>
<dbReference type="InterPro" id="IPR029787">
    <property type="entry name" value="Nucleotide_cyclase"/>
</dbReference>
<dbReference type="Pfam" id="PF00990">
    <property type="entry name" value="GGDEF"/>
    <property type="match status" value="1"/>
</dbReference>
<dbReference type="Gene3D" id="3.30.70.270">
    <property type="match status" value="1"/>
</dbReference>
<protein>
    <submittedName>
        <fullName evidence="3">EAL domain-containing protein</fullName>
    </submittedName>
</protein>
<dbReference type="InterPro" id="IPR043128">
    <property type="entry name" value="Rev_trsase/Diguanyl_cyclase"/>
</dbReference>
<dbReference type="CDD" id="cd01949">
    <property type="entry name" value="GGDEF"/>
    <property type="match status" value="1"/>
</dbReference>
<organism evidence="3 4">
    <name type="scientific">Methylobacterium nonmethylotrophicum</name>
    <dbReference type="NCBI Taxonomy" id="1141884"/>
    <lineage>
        <taxon>Bacteria</taxon>
        <taxon>Pseudomonadati</taxon>
        <taxon>Pseudomonadota</taxon>
        <taxon>Alphaproteobacteria</taxon>
        <taxon>Hyphomicrobiales</taxon>
        <taxon>Methylobacteriaceae</taxon>
        <taxon>Methylobacterium</taxon>
    </lineage>
</organism>
<evidence type="ECO:0000259" key="1">
    <source>
        <dbReference type="PROSITE" id="PS50883"/>
    </source>
</evidence>
<dbReference type="SUPFAM" id="SSF141868">
    <property type="entry name" value="EAL domain-like"/>
    <property type="match status" value="1"/>
</dbReference>
<sequence length="763" mass="82802">MALYLKQFPRFLAERRGPVILGLLVVALLWLGVAVKHGSDVRSALQDSERTTHNFAMVFEENVLRSIGEIDKSLLYMRRSIENRAGREDYGTIANTTDLLSEIIVQVAIIGPDGVMRATNAGPQPPPPTDLSDRDHFRVHVESPDDILYISRPVIGRASGRVSVQFSRRFRGPDGRFGGVVVASLNPSHLTKFYDKIDLGTPASISLIGSDGVVRSSGGVGGGFGVGADLTRTETYAKIRSGRSGTITVERPDGAESRLVTIRKVREHPLWVSVSVLESEIYRDARATLRIDAVVAALLTLLVGVAVEKLLRIEAKRSEAEARVARLASLDPLTDLPNRRVFRASLEARAEAARTAPDAASYAVMFLDLDRFKLVNDTLGHKVGDSLLQAVGDRLAAAIEPGQVLARLGGDEFALLVPRAGDRAALEAIAQRMADAVAPPFEIGSHQIRSSVSIGIAVGPEDGGSADDILIAADLALYAVKAGKRGTFQFYDRQMSAGLEERRQLEADLRRAIEREELELHYQPSVVLKTGEIAGFEALARWRHPVRGNVPPSLFISIAEECGLIHAIGEWSLTEACRQAATWPERLKIAVNLSPVQFAGPDLVGMVRGVLARTGLPAHRLELEITEQMLLDSGEATLATLRDLKALGLHVAMDDFGTGYSSLNYLRSFPFDRIKVDRSFVTGLGTGAPNTAIVRAVIDIARVLGMRTTAEGIETAEQHQVLALLGCDEVQGYLFSRPVPAEEARALIARWCAENRKAKTLAA</sequence>
<dbReference type="Gene3D" id="3.20.20.450">
    <property type="entry name" value="EAL domain"/>
    <property type="match status" value="1"/>
</dbReference>
<dbReference type="InterPro" id="IPR052155">
    <property type="entry name" value="Biofilm_reg_signaling"/>
</dbReference>
<reference evidence="3 4" key="1">
    <citation type="submission" date="2019-04" db="EMBL/GenBank/DDBJ databases">
        <authorList>
            <person name="Feng G."/>
            <person name="Zhu H."/>
        </authorList>
    </citation>
    <scope>NUCLEOTIDE SEQUENCE [LARGE SCALE GENOMIC DNA]</scope>
    <source>
        <strain evidence="3 4">6HR-1</strain>
    </source>
</reference>
<evidence type="ECO:0000313" key="4">
    <source>
        <dbReference type="Proteomes" id="UP000297535"/>
    </source>
</evidence>
<dbReference type="Gene3D" id="3.30.450.20">
    <property type="entry name" value="PAS domain"/>
    <property type="match status" value="2"/>
</dbReference>
<dbReference type="Pfam" id="PF00563">
    <property type="entry name" value="EAL"/>
    <property type="match status" value="1"/>
</dbReference>
<keyword evidence="4" id="KW-1185">Reference proteome</keyword>
<dbReference type="RefSeq" id="WP_135412729.1">
    <property type="nucleotide sequence ID" value="NZ_SRLB01000001.1"/>
</dbReference>
<dbReference type="SMART" id="SM00267">
    <property type="entry name" value="GGDEF"/>
    <property type="match status" value="1"/>
</dbReference>
<dbReference type="PANTHER" id="PTHR44757:SF2">
    <property type="entry name" value="BIOFILM ARCHITECTURE MAINTENANCE PROTEIN MBAA"/>
    <property type="match status" value="1"/>
</dbReference>
<name>A0A4Z0NYH4_9HYPH</name>
<dbReference type="InterPro" id="IPR000160">
    <property type="entry name" value="GGDEF_dom"/>
</dbReference>
<dbReference type="InterPro" id="IPR035919">
    <property type="entry name" value="EAL_sf"/>
</dbReference>
<dbReference type="Proteomes" id="UP000297535">
    <property type="component" value="Unassembled WGS sequence"/>
</dbReference>
<dbReference type="SMART" id="SM00052">
    <property type="entry name" value="EAL"/>
    <property type="match status" value="1"/>
</dbReference>
<comment type="caution">
    <text evidence="3">The sequence shown here is derived from an EMBL/GenBank/DDBJ whole genome shotgun (WGS) entry which is preliminary data.</text>
</comment>
<dbReference type="InterPro" id="IPR001633">
    <property type="entry name" value="EAL_dom"/>
</dbReference>
<dbReference type="PROSITE" id="PS50887">
    <property type="entry name" value="GGDEF"/>
    <property type="match status" value="1"/>
</dbReference>
<dbReference type="OrthoDB" id="9814202at2"/>
<feature type="domain" description="GGDEF" evidence="2">
    <location>
        <begin position="360"/>
        <end position="493"/>
    </location>
</feature>
<dbReference type="FunFam" id="3.20.20.450:FF:000001">
    <property type="entry name" value="Cyclic di-GMP phosphodiesterase yahA"/>
    <property type="match status" value="1"/>
</dbReference>
<gene>
    <name evidence="3" type="ORF">EU555_01855</name>
</gene>
<dbReference type="PROSITE" id="PS50883">
    <property type="entry name" value="EAL"/>
    <property type="match status" value="1"/>
</dbReference>
<dbReference type="CDD" id="cd12914">
    <property type="entry name" value="PDC1_DGC_like"/>
    <property type="match status" value="1"/>
</dbReference>